<dbReference type="Proteomes" id="UP000219522">
    <property type="component" value="Unassembled WGS sequence"/>
</dbReference>
<evidence type="ECO:0008006" key="5">
    <source>
        <dbReference type="Google" id="ProtNLM"/>
    </source>
</evidence>
<dbReference type="AlphaFoldDB" id="A0A7Z7I1D1"/>
<feature type="compositionally biased region" description="Low complexity" evidence="1">
    <location>
        <begin position="33"/>
        <end position="64"/>
    </location>
</feature>
<keyword evidence="2" id="KW-0732">Signal</keyword>
<comment type="caution">
    <text evidence="3">The sequence shown here is derived from an EMBL/GenBank/DDBJ whole genome shotgun (WGS) entry which is preliminary data.</text>
</comment>
<feature type="region of interest" description="Disordered" evidence="1">
    <location>
        <begin position="29"/>
        <end position="65"/>
    </location>
</feature>
<organism evidence="3 4">
    <name type="scientific">Caballeronia arationis</name>
    <dbReference type="NCBI Taxonomy" id="1777142"/>
    <lineage>
        <taxon>Bacteria</taxon>
        <taxon>Pseudomonadati</taxon>
        <taxon>Pseudomonadota</taxon>
        <taxon>Betaproteobacteria</taxon>
        <taxon>Burkholderiales</taxon>
        <taxon>Burkholderiaceae</taxon>
        <taxon>Caballeronia</taxon>
    </lineage>
</organism>
<keyword evidence="4" id="KW-1185">Reference proteome</keyword>
<name>A0A7Z7I1D1_9BURK</name>
<reference evidence="3 4" key="1">
    <citation type="submission" date="2017-09" db="EMBL/GenBank/DDBJ databases">
        <authorList>
            <person name="Varghese N."/>
            <person name="Submissions S."/>
        </authorList>
    </citation>
    <scope>NUCLEOTIDE SEQUENCE [LARGE SCALE GENOMIC DNA]</scope>
    <source>
        <strain evidence="3 4">OK806</strain>
    </source>
</reference>
<evidence type="ECO:0000313" key="4">
    <source>
        <dbReference type="Proteomes" id="UP000219522"/>
    </source>
</evidence>
<evidence type="ECO:0000256" key="2">
    <source>
        <dbReference type="SAM" id="SignalP"/>
    </source>
</evidence>
<feature type="chain" id="PRO_5030967715" description="Lipoprotein" evidence="2">
    <location>
        <begin position="20"/>
        <end position="413"/>
    </location>
</feature>
<dbReference type="PROSITE" id="PS51257">
    <property type="entry name" value="PROKAR_LIPOPROTEIN"/>
    <property type="match status" value="1"/>
</dbReference>
<protein>
    <recommendedName>
        <fullName evidence="5">Lipoprotein</fullName>
    </recommendedName>
</protein>
<feature type="signal peptide" evidence="2">
    <location>
        <begin position="1"/>
        <end position="19"/>
    </location>
</feature>
<evidence type="ECO:0000313" key="3">
    <source>
        <dbReference type="EMBL" id="SOE49994.1"/>
    </source>
</evidence>
<proteinExistence type="predicted"/>
<dbReference type="EMBL" id="OCSU01000001">
    <property type="protein sequence ID" value="SOE49994.1"/>
    <property type="molecule type" value="Genomic_DNA"/>
</dbReference>
<accession>A0A7Z7I1D1</accession>
<gene>
    <name evidence="3" type="ORF">SAMN05446927_0393</name>
</gene>
<evidence type="ECO:0000256" key="1">
    <source>
        <dbReference type="SAM" id="MobiDB-lite"/>
    </source>
</evidence>
<sequence>MTKRSRIRLLLLASVFAFSACGGGGGTSGAGSGSSAASPASGASGASAPSAASAPDSASGTSGTNPVPTLAAATAILDGTSMGQAQWIAGSTASGGTGQTVAGLSCTVAGSAYTYAHLSIYQDGHLLSLPAQIGTVEPTLALQTGCSYPVHTVDNTGKIRMLANPTTPYTLGQFFAVWGQALSNTNVAGLTASTISTYVNDGGTLTQYNGNLSDLPLTAHREITIVLGAPLTQIPTYAWTDPPPFDTTQIVLAYGGVVGTRYWSDGATPSGGTGQPVDGIVCAAGMVQTYHVHSHVAIYKDGQMLAFPAQVGITAQCDYETHTHDNTGIIHMETPNVKTFTLGKFFDLWGEPLTTTNVAGAEGPVVVYINDNGDVRRYMGDPRDIELTSLRDITLQVGSAIPTLPTYNWYEPK</sequence>